<protein>
    <submittedName>
        <fullName evidence="1">Hydrolase</fullName>
    </submittedName>
</protein>
<dbReference type="NCBIfam" id="TIGR01668">
    <property type="entry name" value="YqeG_hyp_ppase"/>
    <property type="match status" value="1"/>
</dbReference>
<name>A0A3S1AY21_9CYAN</name>
<keyword evidence="1" id="KW-0378">Hydrolase</keyword>
<gene>
    <name evidence="1" type="ORF">DSM106972_071230</name>
</gene>
<dbReference type="Gene3D" id="3.40.50.1000">
    <property type="entry name" value="HAD superfamily/HAD-like"/>
    <property type="match status" value="1"/>
</dbReference>
<dbReference type="SUPFAM" id="SSF56784">
    <property type="entry name" value="HAD-like"/>
    <property type="match status" value="1"/>
</dbReference>
<dbReference type="NCBIfam" id="TIGR01662">
    <property type="entry name" value="HAD-SF-IIIA"/>
    <property type="match status" value="1"/>
</dbReference>
<dbReference type="InterPro" id="IPR010021">
    <property type="entry name" value="PGPP1/Gep4"/>
</dbReference>
<accession>A0A3S1AY21</accession>
<proteinExistence type="predicted"/>
<dbReference type="InterPro" id="IPR023214">
    <property type="entry name" value="HAD_sf"/>
</dbReference>
<keyword evidence="2" id="KW-1185">Reference proteome</keyword>
<dbReference type="AlphaFoldDB" id="A0A3S1AY21"/>
<reference evidence="1" key="1">
    <citation type="submission" date="2018-12" db="EMBL/GenBank/DDBJ databases">
        <authorList>
            <person name="Will S."/>
            <person name="Neumann-Schaal M."/>
            <person name="Henke P."/>
        </authorList>
    </citation>
    <scope>NUCLEOTIDE SEQUENCE</scope>
    <source>
        <strain evidence="1">PCC 7102</strain>
    </source>
</reference>
<dbReference type="Proteomes" id="UP000271624">
    <property type="component" value="Unassembled WGS sequence"/>
</dbReference>
<dbReference type="PANTHER" id="PTHR19288">
    <property type="entry name" value="4-NITROPHENYLPHOSPHATASE-RELATED"/>
    <property type="match status" value="1"/>
</dbReference>
<sequence>MSRLYITKFELMTWNELLQPDLILSSSILSLTPDIIQRYNLKGLVLDVDETLVPFKAAVASPELTEWVRQVRQVASLWLVSNNISENRISNIARALDLPYYHGAAKPSRRKVRAALAEMNLPVNQVGMVGDRLFTDVLVGNRLGMFTILVEPMMHPGAALRSHPVRNFEVWASEILGATISPKEKRFTKRNKSSRK</sequence>
<comment type="caution">
    <text evidence="1">The sequence shown here is derived from an EMBL/GenBank/DDBJ whole genome shotgun (WGS) entry which is preliminary data.</text>
</comment>
<dbReference type="PANTHER" id="PTHR19288:SF25">
    <property type="entry name" value="PHOSPHATIDYLGLYCEROPHOSPHATASE GEP4, MITOCHONDRIAL"/>
    <property type="match status" value="1"/>
</dbReference>
<evidence type="ECO:0000313" key="2">
    <source>
        <dbReference type="Proteomes" id="UP000271624"/>
    </source>
</evidence>
<dbReference type="EMBL" id="RSCL01000021">
    <property type="protein sequence ID" value="RUT01117.1"/>
    <property type="molecule type" value="Genomic_DNA"/>
</dbReference>
<dbReference type="InterPro" id="IPR006549">
    <property type="entry name" value="HAD-SF_hydro_IIIA"/>
</dbReference>
<dbReference type="GO" id="GO:0008962">
    <property type="term" value="F:phosphatidylglycerophosphatase activity"/>
    <property type="evidence" value="ECO:0007669"/>
    <property type="project" value="InterPro"/>
</dbReference>
<dbReference type="InterPro" id="IPR036412">
    <property type="entry name" value="HAD-like_sf"/>
</dbReference>
<reference evidence="1" key="2">
    <citation type="journal article" date="2019" name="Genome Biol. Evol.">
        <title>Day and night: Metabolic profiles and evolutionary relationships of six axenic non-marine cyanobacteria.</title>
        <authorList>
            <person name="Will S.E."/>
            <person name="Henke P."/>
            <person name="Boedeker C."/>
            <person name="Huang S."/>
            <person name="Brinkmann H."/>
            <person name="Rohde M."/>
            <person name="Jarek M."/>
            <person name="Friedl T."/>
            <person name="Seufert S."/>
            <person name="Schumacher M."/>
            <person name="Overmann J."/>
            <person name="Neumann-Schaal M."/>
            <person name="Petersen J."/>
        </authorList>
    </citation>
    <scope>NUCLEOTIDE SEQUENCE [LARGE SCALE GENOMIC DNA]</scope>
    <source>
        <strain evidence="1">PCC 7102</strain>
    </source>
</reference>
<dbReference type="Pfam" id="PF13242">
    <property type="entry name" value="Hydrolase_like"/>
    <property type="match status" value="1"/>
</dbReference>
<dbReference type="GO" id="GO:0005737">
    <property type="term" value="C:cytoplasm"/>
    <property type="evidence" value="ECO:0007669"/>
    <property type="project" value="TreeGrafter"/>
</dbReference>
<organism evidence="1 2">
    <name type="scientific">Dulcicalothrix desertica PCC 7102</name>
    <dbReference type="NCBI Taxonomy" id="232991"/>
    <lineage>
        <taxon>Bacteria</taxon>
        <taxon>Bacillati</taxon>
        <taxon>Cyanobacteriota</taxon>
        <taxon>Cyanophyceae</taxon>
        <taxon>Nostocales</taxon>
        <taxon>Calotrichaceae</taxon>
        <taxon>Dulcicalothrix</taxon>
    </lineage>
</organism>
<evidence type="ECO:0000313" key="1">
    <source>
        <dbReference type="EMBL" id="RUT01117.1"/>
    </source>
</evidence>